<dbReference type="InterPro" id="IPR001846">
    <property type="entry name" value="VWF_type-D"/>
</dbReference>
<dbReference type="GO" id="GO:0031012">
    <property type="term" value="C:extracellular matrix"/>
    <property type="evidence" value="ECO:0007669"/>
    <property type="project" value="TreeGrafter"/>
</dbReference>
<dbReference type="Gene3D" id="2.10.25.10">
    <property type="entry name" value="Laminin"/>
    <property type="match status" value="2"/>
</dbReference>
<dbReference type="InterPro" id="IPR000742">
    <property type="entry name" value="EGF"/>
</dbReference>
<reference evidence="7 8" key="1">
    <citation type="journal article" date="2018" name="Sci. Rep.">
        <title>Genomic signatures of local adaptation to the degree of environmental predictability in rotifers.</title>
        <authorList>
            <person name="Franch-Gras L."/>
            <person name="Hahn C."/>
            <person name="Garcia-Roger E.M."/>
            <person name="Carmona M.J."/>
            <person name="Serra M."/>
            <person name="Gomez A."/>
        </authorList>
    </citation>
    <scope>NUCLEOTIDE SEQUENCE [LARGE SCALE GENOMIC DNA]</scope>
    <source>
        <strain evidence="7">HYR1</strain>
    </source>
</reference>
<comment type="caution">
    <text evidence="7">The sequence shown here is derived from an EMBL/GenBank/DDBJ whole genome shotgun (WGS) entry which is preliminary data.</text>
</comment>
<evidence type="ECO:0000259" key="4">
    <source>
        <dbReference type="PROSITE" id="PS50026"/>
    </source>
</evidence>
<dbReference type="Pfam" id="PF02140">
    <property type="entry name" value="SUEL_Lectin"/>
    <property type="match status" value="2"/>
</dbReference>
<dbReference type="PANTHER" id="PTHR11339">
    <property type="entry name" value="EXTRACELLULAR MATRIX GLYCOPROTEIN RELATED"/>
    <property type="match status" value="1"/>
</dbReference>
<organism evidence="7 8">
    <name type="scientific">Brachionus plicatilis</name>
    <name type="common">Marine rotifer</name>
    <name type="synonym">Brachionus muelleri</name>
    <dbReference type="NCBI Taxonomy" id="10195"/>
    <lineage>
        <taxon>Eukaryota</taxon>
        <taxon>Metazoa</taxon>
        <taxon>Spiralia</taxon>
        <taxon>Gnathifera</taxon>
        <taxon>Rotifera</taxon>
        <taxon>Eurotatoria</taxon>
        <taxon>Monogononta</taxon>
        <taxon>Pseudotrocha</taxon>
        <taxon>Ploima</taxon>
        <taxon>Brachionidae</taxon>
        <taxon>Brachionus</taxon>
    </lineage>
</organism>
<feature type="domain" description="EGF-like" evidence="4">
    <location>
        <begin position="548"/>
        <end position="587"/>
    </location>
</feature>
<dbReference type="Proteomes" id="UP000276133">
    <property type="component" value="Unassembled WGS sequence"/>
</dbReference>
<keyword evidence="1" id="KW-1015">Disulfide bond</keyword>
<dbReference type="SMART" id="SM00216">
    <property type="entry name" value="VWD"/>
    <property type="match status" value="1"/>
</dbReference>
<feature type="domain" description="VWFD" evidence="6">
    <location>
        <begin position="153"/>
        <end position="352"/>
    </location>
</feature>
<feature type="domain" description="EGF-like" evidence="4">
    <location>
        <begin position="709"/>
        <end position="742"/>
    </location>
</feature>
<keyword evidence="2" id="KW-0325">Glycoprotein</keyword>
<dbReference type="EMBL" id="REGN01010943">
    <property type="protein sequence ID" value="RMZ98160.1"/>
    <property type="molecule type" value="Genomic_DNA"/>
</dbReference>
<keyword evidence="8" id="KW-1185">Reference proteome</keyword>
<dbReference type="Pfam" id="PF01826">
    <property type="entry name" value="TIL"/>
    <property type="match status" value="1"/>
</dbReference>
<feature type="domain" description="VWFD" evidence="6">
    <location>
        <begin position="751"/>
        <end position="800"/>
    </location>
</feature>
<dbReference type="AlphaFoldDB" id="A0A3M7PHH2"/>
<dbReference type="Gene3D" id="2.60.120.740">
    <property type="match status" value="2"/>
</dbReference>
<evidence type="ECO:0000256" key="2">
    <source>
        <dbReference type="ARBA" id="ARBA00023180"/>
    </source>
</evidence>
<dbReference type="GO" id="GO:0030246">
    <property type="term" value="F:carbohydrate binding"/>
    <property type="evidence" value="ECO:0007669"/>
    <property type="project" value="InterPro"/>
</dbReference>
<dbReference type="PROSITE" id="PS50228">
    <property type="entry name" value="SUEL_LECTIN"/>
    <property type="match status" value="2"/>
</dbReference>
<dbReference type="InterPro" id="IPR036084">
    <property type="entry name" value="Ser_inhib-like_sf"/>
</dbReference>
<accession>A0A3M7PHH2</accession>
<evidence type="ECO:0000256" key="3">
    <source>
        <dbReference type="PROSITE-ProRule" id="PRU00076"/>
    </source>
</evidence>
<dbReference type="CDD" id="cd22823">
    <property type="entry name" value="Gal_Rha_Lectin"/>
    <property type="match status" value="2"/>
</dbReference>
<dbReference type="PROSITE" id="PS50026">
    <property type="entry name" value="EGF_3"/>
    <property type="match status" value="3"/>
</dbReference>
<sequence>MVSISPSSALLDLLLGKPWVKKCENQVVKISCNVNQFIKIADVETGIDSLRCYSRGFKNEVCQTTEKTIEYIKSACDDQKKCSININASIFDPQCLAGSRYLKITYSCKTKKIDCSSNPCGFGAICRNGLFGPVCSCPSGTSGDPDYRCCNPLRCSCFGDPHCTTFDKAKFDFMGQCKYDLVTTECKGKTLPKDMIPFSVTQKQERRGSGPNSKKVSYIRFIDVNVFGNIYRLLQKSKGKLGFTMNGINMVSNYNDEFNGLRIYISAGNLILITNFGLMVKWNGVHKAEVTICSYYADYVCGLCGNADGKKENDFMDRENNLVDVSSSDYYTRFFEWGSKWRVPDDTADGSQLEECVPERDPGQLEPIKCTNDYSGTEWCGLMKSRNGPWRICISYLSKEILDQLYDACLFDTCALENDPVSQKEFKCKAFEEFTQKCYESLSFLSQINWRTAANCPIICGLNQEYTKSLTSTCPKTCFNSRGNYDCGFVYPEEGCHCSKSTVLNSKGDCVPLNQCGCQLPDNMGILDLGNIFKSSDCTARFRCERPSGNATVELLPPCGGNASCIGDINNEPFCVCNEGFVGDGFNCFRIEPLTTTKLTTRAVDFENLLTIKELIGCENQQLNLACSVDTFLNIIEASYGRSSLSACSSVTMSNELCSPLDVASIVRNKCNQKRRCQVMVNSDTFGKNCQSVSKYLQVKYQCIKRPPLPDPCSGNPCGFGAFCRNANGFPVCSCPAGSNGDAKIRCCKHLKCGCWGDPHCTTFDNAKFDFMGKCKYDLVTTDCFNQTLSDYRYGLSRIK</sequence>
<dbReference type="CDD" id="cd19941">
    <property type="entry name" value="TIL"/>
    <property type="match status" value="1"/>
</dbReference>
<evidence type="ECO:0000256" key="1">
    <source>
        <dbReference type="ARBA" id="ARBA00023157"/>
    </source>
</evidence>
<dbReference type="SUPFAM" id="SSF57567">
    <property type="entry name" value="Serine protease inhibitors"/>
    <property type="match status" value="1"/>
</dbReference>
<keyword evidence="3" id="KW-0245">EGF-like domain</keyword>
<dbReference type="InterPro" id="IPR002919">
    <property type="entry name" value="TIL_dom"/>
</dbReference>
<evidence type="ECO:0000313" key="8">
    <source>
        <dbReference type="Proteomes" id="UP000276133"/>
    </source>
</evidence>
<proteinExistence type="predicted"/>
<evidence type="ECO:0000259" key="5">
    <source>
        <dbReference type="PROSITE" id="PS50228"/>
    </source>
</evidence>
<protein>
    <submittedName>
        <fullName evidence="7">C-binding-like</fullName>
    </submittedName>
</protein>
<comment type="caution">
    <text evidence="3">Lacks conserved residue(s) required for the propagation of feature annotation.</text>
</comment>
<dbReference type="STRING" id="10195.A0A3M7PHH2"/>
<dbReference type="InterPro" id="IPR050780">
    <property type="entry name" value="Mucin_vWF_Thrombospondin_sf"/>
</dbReference>
<gene>
    <name evidence="7" type="ORF">BpHYR1_038135</name>
</gene>
<evidence type="ECO:0000259" key="6">
    <source>
        <dbReference type="PROSITE" id="PS51233"/>
    </source>
</evidence>
<dbReference type="InterPro" id="IPR043159">
    <property type="entry name" value="Lectin_gal-bd_sf"/>
</dbReference>
<name>A0A3M7PHH2_BRAPC</name>
<dbReference type="OrthoDB" id="5945029at2759"/>
<feature type="domain" description="EGF-like" evidence="4">
    <location>
        <begin position="111"/>
        <end position="144"/>
    </location>
</feature>
<dbReference type="GO" id="GO:0005615">
    <property type="term" value="C:extracellular space"/>
    <property type="evidence" value="ECO:0007669"/>
    <property type="project" value="TreeGrafter"/>
</dbReference>
<feature type="domain" description="SUEL-type lectin" evidence="5">
    <location>
        <begin position="617"/>
        <end position="704"/>
    </location>
</feature>
<dbReference type="InterPro" id="IPR014853">
    <property type="entry name" value="VWF/SSPO/ZAN-like_Cys-rich_dom"/>
</dbReference>
<feature type="domain" description="SUEL-type lectin" evidence="5">
    <location>
        <begin position="22"/>
        <end position="109"/>
    </location>
</feature>
<dbReference type="Pfam" id="PF00094">
    <property type="entry name" value="VWD"/>
    <property type="match status" value="2"/>
</dbReference>
<dbReference type="SMART" id="SM00181">
    <property type="entry name" value="EGF"/>
    <property type="match status" value="3"/>
</dbReference>
<dbReference type="InterPro" id="IPR000922">
    <property type="entry name" value="Lectin_gal-bd_dom"/>
</dbReference>
<dbReference type="PANTHER" id="PTHR11339:SF386">
    <property type="entry name" value="HEMOLECTIN, ISOFORM A"/>
    <property type="match status" value="1"/>
</dbReference>
<evidence type="ECO:0000313" key="7">
    <source>
        <dbReference type="EMBL" id="RMZ98160.1"/>
    </source>
</evidence>
<dbReference type="PROSITE" id="PS51233">
    <property type="entry name" value="VWFD"/>
    <property type="match status" value="2"/>
</dbReference>
<dbReference type="SMART" id="SM00832">
    <property type="entry name" value="C8"/>
    <property type="match status" value="1"/>
</dbReference>